<dbReference type="Proteomes" id="UP001626537">
    <property type="component" value="Chromosome"/>
</dbReference>
<reference evidence="2 3" key="1">
    <citation type="submission" date="2023-10" db="EMBL/GenBank/DDBJ databases">
        <title>Two novel species belonging to the OM43/NOR5 clade.</title>
        <authorList>
            <person name="Park M."/>
        </authorList>
    </citation>
    <scope>NUCLEOTIDE SEQUENCE [LARGE SCALE GENOMIC DNA]</scope>
    <source>
        <strain evidence="2 3">IMCC43200</strain>
    </source>
</reference>
<feature type="signal peptide" evidence="1">
    <location>
        <begin position="1"/>
        <end position="24"/>
    </location>
</feature>
<organism evidence="2 3">
    <name type="scientific">Congregibacter variabilis</name>
    <dbReference type="NCBI Taxonomy" id="3081200"/>
    <lineage>
        <taxon>Bacteria</taxon>
        <taxon>Pseudomonadati</taxon>
        <taxon>Pseudomonadota</taxon>
        <taxon>Gammaproteobacteria</taxon>
        <taxon>Cellvibrionales</taxon>
        <taxon>Halieaceae</taxon>
        <taxon>Congregibacter</taxon>
    </lineage>
</organism>
<dbReference type="Gene3D" id="3.20.20.140">
    <property type="entry name" value="Metal-dependent hydrolases"/>
    <property type="match status" value="1"/>
</dbReference>
<keyword evidence="2" id="KW-0378">Hydrolase</keyword>
<dbReference type="RefSeq" id="WP_407349085.1">
    <property type="nucleotide sequence ID" value="NZ_CP136864.1"/>
</dbReference>
<evidence type="ECO:0000313" key="2">
    <source>
        <dbReference type="EMBL" id="WOJ94449.1"/>
    </source>
</evidence>
<evidence type="ECO:0000256" key="1">
    <source>
        <dbReference type="SAM" id="SignalP"/>
    </source>
</evidence>
<keyword evidence="3" id="KW-1185">Reference proteome</keyword>
<dbReference type="SUPFAM" id="SSF51556">
    <property type="entry name" value="Metallo-dependent hydrolases"/>
    <property type="match status" value="1"/>
</dbReference>
<keyword evidence="2" id="KW-0645">Protease</keyword>
<dbReference type="EC" id="3.4.13.19" evidence="2"/>
<protein>
    <submittedName>
        <fullName evidence="2">Dipeptidase</fullName>
        <ecNumber evidence="2">3.4.13.19</ecNumber>
    </submittedName>
</protein>
<feature type="chain" id="PRO_5045269621" evidence="1">
    <location>
        <begin position="25"/>
        <end position="421"/>
    </location>
</feature>
<gene>
    <name evidence="2" type="ORF">R0135_04620</name>
</gene>
<dbReference type="EMBL" id="CP136864">
    <property type="protein sequence ID" value="WOJ94449.1"/>
    <property type="molecule type" value="Genomic_DNA"/>
</dbReference>
<sequence>MRSKLLNLCVMSAAAMLASSVALVQPIEAADTNKYMVIDGHNDLPWQYRERFGNRLAPLDVAKRQDDLDPPLHTDLPRLREGGVGAQFWSVYVPIEAYGGAPGDASLVLTQMDVVRRLVEKYPDDLALAMTAADIRSASAEGKIGSLMGIEGGHAIENSLGTLRSLYAAGARYMTLTHSKGLAWADSATDAPRHDGLTSFGETVVREMNRLGMLVDLSHVTEATMHDSLDTVTAPVIFSHSSARAVADHPRNVPDSVLKRLPKNGGVVMVTFVPGYISQDRRDWDLARTGEQAGLKAMYPHDEEKRSQLLTTWESAHPMPEVTLAQVADHIDHIRKVAGLEHIGVGGDFDGISAVVKGLEDVSTYPALFEELKARGYSDADCDAIAGGNVLRALEESEKVAQRLQRKALAQDPPKKMLGAE</sequence>
<dbReference type="InterPro" id="IPR008257">
    <property type="entry name" value="Pept_M19"/>
</dbReference>
<dbReference type="CDD" id="cd01301">
    <property type="entry name" value="rDP_like"/>
    <property type="match status" value="1"/>
</dbReference>
<dbReference type="PANTHER" id="PTHR10443:SF12">
    <property type="entry name" value="DIPEPTIDASE"/>
    <property type="match status" value="1"/>
</dbReference>
<keyword evidence="2" id="KW-0224">Dipeptidase</keyword>
<dbReference type="GO" id="GO:0016805">
    <property type="term" value="F:dipeptidase activity"/>
    <property type="evidence" value="ECO:0007669"/>
    <property type="project" value="UniProtKB-KW"/>
</dbReference>
<proteinExistence type="predicted"/>
<dbReference type="PANTHER" id="PTHR10443">
    <property type="entry name" value="MICROSOMAL DIPEPTIDASE"/>
    <property type="match status" value="1"/>
</dbReference>
<evidence type="ECO:0000313" key="3">
    <source>
        <dbReference type="Proteomes" id="UP001626537"/>
    </source>
</evidence>
<dbReference type="PROSITE" id="PS51365">
    <property type="entry name" value="RENAL_DIPEPTIDASE_2"/>
    <property type="match status" value="1"/>
</dbReference>
<keyword evidence="1" id="KW-0732">Signal</keyword>
<accession>A0ABZ0I4K4</accession>
<dbReference type="InterPro" id="IPR032466">
    <property type="entry name" value="Metal_Hydrolase"/>
</dbReference>
<name>A0ABZ0I4K4_9GAMM</name>
<dbReference type="Pfam" id="PF01244">
    <property type="entry name" value="Peptidase_M19"/>
    <property type="match status" value="1"/>
</dbReference>